<evidence type="ECO:0000313" key="1">
    <source>
        <dbReference type="EMBL" id="KAF4145209.1"/>
    </source>
</evidence>
<comment type="caution">
    <text evidence="1">The sequence shown here is derived from an EMBL/GenBank/DDBJ whole genome shotgun (WGS) entry which is preliminary data.</text>
</comment>
<protein>
    <submittedName>
        <fullName evidence="1">Uncharacterized protein</fullName>
    </submittedName>
</protein>
<organism evidence="1 2">
    <name type="scientific">Phytophthora infestans</name>
    <name type="common">Potato late blight agent</name>
    <name type="synonym">Botrytis infestans</name>
    <dbReference type="NCBI Taxonomy" id="4787"/>
    <lineage>
        <taxon>Eukaryota</taxon>
        <taxon>Sar</taxon>
        <taxon>Stramenopiles</taxon>
        <taxon>Oomycota</taxon>
        <taxon>Peronosporomycetes</taxon>
        <taxon>Peronosporales</taxon>
        <taxon>Peronosporaceae</taxon>
        <taxon>Phytophthora</taxon>
    </lineage>
</organism>
<gene>
    <name evidence="1" type="ORF">GN958_ATG05610</name>
</gene>
<proteinExistence type="predicted"/>
<name>A0A8S9V1Z0_PHYIN</name>
<reference evidence="1" key="1">
    <citation type="submission" date="2020-03" db="EMBL/GenBank/DDBJ databases">
        <title>Hybrid Assembly of Korean Phytophthora infestans isolates.</title>
        <authorList>
            <person name="Prokchorchik M."/>
            <person name="Lee Y."/>
            <person name="Seo J."/>
            <person name="Cho J.-H."/>
            <person name="Park Y.-E."/>
            <person name="Jang D.-C."/>
            <person name="Im J.-S."/>
            <person name="Choi J.-G."/>
            <person name="Park H.-J."/>
            <person name="Lee G.-B."/>
            <person name="Lee Y.-G."/>
            <person name="Hong S.-Y."/>
            <person name="Cho K."/>
            <person name="Sohn K.H."/>
        </authorList>
    </citation>
    <scope>NUCLEOTIDE SEQUENCE</scope>
    <source>
        <strain evidence="1">KR_2_A2</strain>
    </source>
</reference>
<sequence>TFARASRFMASSATRMPLPAATSCSARLFLRLADAVRPALIGTVWRSTAAGTAVTCSRGPAATASAGLSASSTASTLTACSLVTAGVSPPFSAASASPALLGRSISTRSSLPLAPTASLFPCTELPKVSHAVTVRASALPLD</sequence>
<dbReference type="Proteomes" id="UP000704712">
    <property type="component" value="Unassembled WGS sequence"/>
</dbReference>
<evidence type="ECO:0000313" key="2">
    <source>
        <dbReference type="Proteomes" id="UP000704712"/>
    </source>
</evidence>
<dbReference type="AlphaFoldDB" id="A0A8S9V1Z0"/>
<feature type="non-terminal residue" evidence="1">
    <location>
        <position position="1"/>
    </location>
</feature>
<dbReference type="EMBL" id="JAACNO010000758">
    <property type="protein sequence ID" value="KAF4145209.1"/>
    <property type="molecule type" value="Genomic_DNA"/>
</dbReference>
<accession>A0A8S9V1Z0</accession>